<feature type="region of interest" description="Disordered" evidence="7">
    <location>
        <begin position="1093"/>
        <end position="1116"/>
    </location>
</feature>
<sequence>MKLIAVYMVLVAVCYTFNVEAAQTTRRTTKSIVTTKKPVVTTKKPVVTTKKPVVTPASNSLLKICLHTNSTATSGSIQPLDGLVPVTTGPPRTCNFSIIVPPDQRVQLFCSVAKLSTFNFNLSSSFGDNAELTSYSLRFQETVEIFMVGDPIIPNRVYTSRNNIFLVTYRVVNAADRFNCSWKIIKAPATTTTNFNWCRDEQTAVTSGTIQTLNVTESGETAVRMCPFFINAPPNRQVQMSCSGTNIKTTNGLMTFNGAASTTSFLWRPELNRTTANGNRIDLLTVYYRDDRLDCKWTTANTPNTTQPSVFNYCLRGQSNALNVETIGTIQPIANLTLGSEESRWCLFSIIVPANKRIQVSCPVFNLTNNEGVYNYMTFDGVADSPFNANGMMLPTLNRVYTSIKNRLDVTAFYVKGDKFNCNWKTITIPATTTFTLCLQGETTVANGIIQSLANMTSTGENRMCRFTITAPQKKRVQLICSVTNSLTNMLMEYDEFGNAHLLVSGMIANRNYTSYGNEILLYATDAKTERPPKTTKRIATSTTSKLSSKPTTAPATKPRTSTKKPITTAAPRTGSYKVCNDTSSTDSNGSIKPLDGLAPEDTEWPRRCTFTIVAPTDRKVQISCWTANLTKVMSYVDSITMTYSTSLTLGGTLDLYHFKVIVPKRVYTSYGNTMTLTYQVVNTLDTFDCKWETIKATTTATDFKWCRDGETTAASGTIQPLFESPTTLNESMANGITLNDMNRAIRVCPFFINSSPNHLIQTSCSIENSFSNFYLTTFGALDDLLQIRLKFNKTTANGNRQELLSFQNAFATGGAPVVCNWTTTKITNDVFDQCLHAKSSTDGYGMIIPSDNRTANVCLLSIIAPIDQRLQITCKVINMTSSLKISEITEITNARFPDLDVVYTSISNRIDVMSSFLSSDDYFQCFWKTIKIPPTPTTDFQLCQDGKTIASNGTIHYSGDLTQPAGGNSRLCRFTIIAPFNNHVRISCPVLNSTNNITNPYFALYEFDTFLSVIAIPVVVNTDSQTKTTLKPTTSKKIVTSKPPSKSTTLRAAATTTKTTTSKPITFKSTLRTTPIKPTTFKSTLKTTPVKPTTFKSTSKTTPIKPTTFKSTSKTTSVKPTTLKTTATSKKSGTTTTFKPSSSLTTANKTFTTTASTIKSFQICRDINSTATSGSIRPLDGLTPNGTTPAPKTCTFTIVAPTDQHIQISCSVANLTKIITFFNISGQTRSINSSSLIFNGTLDFNPFNVIIPNRVYTSYNNKMTLSYRVVNASDTFACQWTTIMTPPTTTTDFKWCQDSQTSAASGTIQPLYDSPTSLYESWVGGTTFEEKIRLCPFFINSSPNRQVQMSCSINATYYNSVFFRLNALTDFYFYSSRRQFNMTTINGTRIELVSAHFVMNILPLDCSWETTAPSATMTEFNQCLHVQSTVSNGTVAPLLANNTENYKICLFSVIAPIDQRIQMSCTAVNVTGSLRISGVTESMIAAVPYVDRVYTSISNRIDMISALSNADSFQCNWTTITMPPTTDFKLCRDGEATLANGTIQHFSNVTVRGDPSRCYFNIIAPSNKRVQISCPLITTSSNTTQPSIALFEADVFQFISFIAVPPIVNTTSRGNTMSYGAISSATPLSVTESCDADPWAIVDLADDSEEWKEMTTKAKAKHLLGVGLKIIGALVLLYFFICSLDLLANAFRLSAGRTAGKIFQQSELMQNPAVGLMIGILVTVLVLSSSTSTSIIVNMVGANVLTVGMAIPVIMGANIGTSVTNLIVSFAEIGNKNEFRRAFAGAAVDDIFNWITVFVLFTVEIVCQPIFGIGYLECLSGIVVRSINNSSTRVNGINILKMITDPAINLIVQLDPNVLKGWASDDPLYENSSLIQQCGGSITDPVPCSGIFIFENTAMEDWTIGLIILGMSLTILCGSLVCLVKILHSVMKGHIANVVKHVINGEIPYVPWLTGYIAIFVGAGMTFIVRSSLVFTSALDPLIGVGFISIERVYPLTLGSNIGATTTALLAAFAASPDALHNTLQIALVHLFFNVTGILLFYPIPFMRLPIPMAKFMGDVTAKYRWFAILCLVGLFLLLPATVLGLSIAGAAALKLLPVLFATYHAKLELVAGIL</sequence>
<keyword evidence="3" id="KW-1003">Cell membrane</keyword>
<dbReference type="OrthoDB" id="76259at2759"/>
<keyword evidence="4 8" id="KW-0812">Transmembrane</keyword>
<feature type="compositionally biased region" description="Low complexity" evidence="7">
    <location>
        <begin position="1046"/>
        <end position="1056"/>
    </location>
</feature>
<keyword evidence="11" id="KW-1185">Reference proteome</keyword>
<evidence type="ECO:0000256" key="4">
    <source>
        <dbReference type="ARBA" id="ARBA00022692"/>
    </source>
</evidence>
<dbReference type="PANTHER" id="PTHR10010:SF46">
    <property type="entry name" value="SODIUM-DEPENDENT PHOSPHATE TRANSPORT PROTEIN 2B"/>
    <property type="match status" value="1"/>
</dbReference>
<gene>
    <name evidence="10" type="ORF">DGAL_LOCUS12154</name>
</gene>
<evidence type="ECO:0000256" key="6">
    <source>
        <dbReference type="ARBA" id="ARBA00023136"/>
    </source>
</evidence>
<feature type="transmembrane region" description="Helical" evidence="8">
    <location>
        <begin position="1750"/>
        <end position="1772"/>
    </location>
</feature>
<name>A0A8J2RWY3_9CRUS</name>
<dbReference type="PANTHER" id="PTHR10010">
    <property type="entry name" value="SOLUTE CARRIER FAMILY 34 SODIUM PHOSPHATE , MEMBER 2-RELATED"/>
    <property type="match status" value="1"/>
</dbReference>
<feature type="signal peptide" evidence="9">
    <location>
        <begin position="1"/>
        <end position="21"/>
    </location>
</feature>
<feature type="transmembrane region" description="Helical" evidence="8">
    <location>
        <begin position="1950"/>
        <end position="1974"/>
    </location>
</feature>
<dbReference type="Proteomes" id="UP000789390">
    <property type="component" value="Unassembled WGS sequence"/>
</dbReference>
<dbReference type="InterPro" id="IPR003841">
    <property type="entry name" value="Na/Pi_transpt"/>
</dbReference>
<organism evidence="10 11">
    <name type="scientific">Daphnia galeata</name>
    <dbReference type="NCBI Taxonomy" id="27404"/>
    <lineage>
        <taxon>Eukaryota</taxon>
        <taxon>Metazoa</taxon>
        <taxon>Ecdysozoa</taxon>
        <taxon>Arthropoda</taxon>
        <taxon>Crustacea</taxon>
        <taxon>Branchiopoda</taxon>
        <taxon>Diplostraca</taxon>
        <taxon>Cladocera</taxon>
        <taxon>Anomopoda</taxon>
        <taxon>Daphniidae</taxon>
        <taxon>Daphnia</taxon>
    </lineage>
</organism>
<feature type="transmembrane region" description="Helical" evidence="8">
    <location>
        <begin position="1713"/>
        <end position="1738"/>
    </location>
</feature>
<feature type="transmembrane region" description="Helical" evidence="8">
    <location>
        <begin position="1671"/>
        <end position="1692"/>
    </location>
</feature>
<accession>A0A8J2RWY3</accession>
<feature type="region of interest" description="Disordered" evidence="7">
    <location>
        <begin position="531"/>
        <end position="599"/>
    </location>
</feature>
<dbReference type="EMBL" id="CAKKLH010000287">
    <property type="protein sequence ID" value="CAH0108752.1"/>
    <property type="molecule type" value="Genomic_DNA"/>
</dbReference>
<evidence type="ECO:0000313" key="10">
    <source>
        <dbReference type="EMBL" id="CAH0108752.1"/>
    </source>
</evidence>
<feature type="transmembrane region" description="Helical" evidence="8">
    <location>
        <begin position="1792"/>
        <end position="1812"/>
    </location>
</feature>
<reference evidence="10" key="1">
    <citation type="submission" date="2021-11" db="EMBL/GenBank/DDBJ databases">
        <authorList>
            <person name="Schell T."/>
        </authorList>
    </citation>
    <scope>NUCLEOTIDE SEQUENCE</scope>
    <source>
        <strain evidence="10">M5</strain>
    </source>
</reference>
<feature type="transmembrane region" description="Helical" evidence="8">
    <location>
        <begin position="2065"/>
        <end position="2098"/>
    </location>
</feature>
<evidence type="ECO:0000256" key="9">
    <source>
        <dbReference type="SAM" id="SignalP"/>
    </source>
</evidence>
<dbReference type="Pfam" id="PF02690">
    <property type="entry name" value="Na_Pi_cotrans"/>
    <property type="match status" value="2"/>
</dbReference>
<feature type="chain" id="PRO_5035324447" description="Sodium/phosphate cotransporter 2B" evidence="9">
    <location>
        <begin position="22"/>
        <end position="2116"/>
    </location>
</feature>
<comment type="caution">
    <text evidence="10">The sequence shown here is derived from an EMBL/GenBank/DDBJ whole genome shotgun (WGS) entry which is preliminary data.</text>
</comment>
<dbReference type="NCBIfam" id="TIGR01013">
    <property type="entry name" value="2a58"/>
    <property type="match status" value="1"/>
</dbReference>
<keyword evidence="6 8" id="KW-0472">Membrane</keyword>
<evidence type="ECO:0008006" key="12">
    <source>
        <dbReference type="Google" id="ProtNLM"/>
    </source>
</evidence>
<dbReference type="GO" id="GO:0044341">
    <property type="term" value="P:sodium-dependent phosphate transport"/>
    <property type="evidence" value="ECO:0007669"/>
    <property type="project" value="InterPro"/>
</dbReference>
<feature type="transmembrane region" description="Helical" evidence="8">
    <location>
        <begin position="2027"/>
        <end position="2045"/>
    </location>
</feature>
<evidence type="ECO:0000256" key="1">
    <source>
        <dbReference type="ARBA" id="ARBA00004424"/>
    </source>
</evidence>
<keyword evidence="5 8" id="KW-1133">Transmembrane helix</keyword>
<feature type="transmembrane region" description="Helical" evidence="8">
    <location>
        <begin position="1903"/>
        <end position="1929"/>
    </location>
</feature>
<evidence type="ECO:0000256" key="7">
    <source>
        <dbReference type="SAM" id="MobiDB-lite"/>
    </source>
</evidence>
<comment type="subcellular location">
    <subcellularLocation>
        <location evidence="1">Apical cell membrane</location>
        <topology evidence="1">Multi-pass membrane protein</topology>
    </subcellularLocation>
</comment>
<keyword evidence="9" id="KW-0732">Signal</keyword>
<evidence type="ECO:0000256" key="2">
    <source>
        <dbReference type="ARBA" id="ARBA00005808"/>
    </source>
</evidence>
<feature type="region of interest" description="Disordered" evidence="7">
    <location>
        <begin position="1035"/>
        <end position="1056"/>
    </location>
</feature>
<dbReference type="GO" id="GO:0005436">
    <property type="term" value="F:sodium:phosphate symporter activity"/>
    <property type="evidence" value="ECO:0007669"/>
    <property type="project" value="InterPro"/>
</dbReference>
<evidence type="ECO:0000256" key="5">
    <source>
        <dbReference type="ARBA" id="ARBA00022989"/>
    </source>
</evidence>
<dbReference type="GO" id="GO:0016324">
    <property type="term" value="C:apical plasma membrane"/>
    <property type="evidence" value="ECO:0007669"/>
    <property type="project" value="UniProtKB-SubCell"/>
</dbReference>
<feature type="compositionally biased region" description="Polar residues" evidence="7">
    <location>
        <begin position="581"/>
        <end position="591"/>
    </location>
</feature>
<evidence type="ECO:0000256" key="8">
    <source>
        <dbReference type="SAM" id="Phobius"/>
    </source>
</evidence>
<feature type="compositionally biased region" description="Low complexity" evidence="7">
    <location>
        <begin position="540"/>
        <end position="566"/>
    </location>
</feature>
<comment type="similarity">
    <text evidence="2">Belongs to the SLC34A transporter family.</text>
</comment>
<evidence type="ECO:0000256" key="3">
    <source>
        <dbReference type="ARBA" id="ARBA00022475"/>
    </source>
</evidence>
<evidence type="ECO:0000313" key="11">
    <source>
        <dbReference type="Proteomes" id="UP000789390"/>
    </source>
</evidence>
<proteinExistence type="inferred from homology"/>
<protein>
    <recommendedName>
        <fullName evidence="12">Sodium/phosphate cotransporter 2B</fullName>
    </recommendedName>
</protein>